<evidence type="ECO:0000259" key="3">
    <source>
        <dbReference type="PROSITE" id="PS51782"/>
    </source>
</evidence>
<name>A0ABY4QSF1_9ACTN</name>
<dbReference type="Gene3D" id="3.10.350.10">
    <property type="entry name" value="LysM domain"/>
    <property type="match status" value="1"/>
</dbReference>
<sequence>MSVAPDLPPIVHIPARARRSCAPQQRAQHLSLVAPVAVPAPVRTPARTPGRPRPTHEVPIRSLSRGAAAARARRTPVWEDLNQAVPPARTPLRLTGRGVAVVAALIGLLAGAMLLVAAMSSSAAPTAPVVPASVTVHSGDTLWSIANEIAPAQDPRGVVDNLMARNHLTSTSLTPGQTLKVR</sequence>
<dbReference type="CDD" id="cd00118">
    <property type="entry name" value="LysM"/>
    <property type="match status" value="1"/>
</dbReference>
<dbReference type="EMBL" id="CP097332">
    <property type="protein sequence ID" value="UQX86735.1"/>
    <property type="molecule type" value="Genomic_DNA"/>
</dbReference>
<accession>A0ABY4QSF1</accession>
<feature type="domain" description="LysM" evidence="3">
    <location>
        <begin position="132"/>
        <end position="181"/>
    </location>
</feature>
<keyword evidence="2" id="KW-0472">Membrane</keyword>
<evidence type="ECO:0000313" key="4">
    <source>
        <dbReference type="EMBL" id="UQX86735.1"/>
    </source>
</evidence>
<keyword evidence="2" id="KW-1133">Transmembrane helix</keyword>
<dbReference type="SUPFAM" id="SSF54106">
    <property type="entry name" value="LysM domain"/>
    <property type="match status" value="1"/>
</dbReference>
<dbReference type="InterPro" id="IPR018392">
    <property type="entry name" value="LysM"/>
</dbReference>
<gene>
    <name evidence="4" type="ORF">M6D93_10475</name>
</gene>
<keyword evidence="2" id="KW-0812">Transmembrane</keyword>
<keyword evidence="5" id="KW-1185">Reference proteome</keyword>
<dbReference type="SMART" id="SM00257">
    <property type="entry name" value="LysM"/>
    <property type="match status" value="1"/>
</dbReference>
<proteinExistence type="predicted"/>
<evidence type="ECO:0000256" key="2">
    <source>
        <dbReference type="SAM" id="Phobius"/>
    </source>
</evidence>
<feature type="transmembrane region" description="Helical" evidence="2">
    <location>
        <begin position="99"/>
        <end position="119"/>
    </location>
</feature>
<dbReference type="InterPro" id="IPR036779">
    <property type="entry name" value="LysM_dom_sf"/>
</dbReference>
<reference evidence="4" key="2">
    <citation type="submission" date="2022-05" db="EMBL/GenBank/DDBJ databases">
        <authorList>
            <person name="Kim J.-S."/>
            <person name="Lee K."/>
            <person name="Suh M."/>
            <person name="Eom M."/>
            <person name="Kim J.-S."/>
            <person name="Kim D.-S."/>
            <person name="Ko S.-H."/>
            <person name="Shin Y."/>
            <person name="Lee J.-S."/>
        </authorList>
    </citation>
    <scope>NUCLEOTIDE SEQUENCE</scope>
    <source>
        <strain evidence="4">N237</strain>
    </source>
</reference>
<evidence type="ECO:0000313" key="5">
    <source>
        <dbReference type="Proteomes" id="UP001056336"/>
    </source>
</evidence>
<evidence type="ECO:0000256" key="1">
    <source>
        <dbReference type="SAM" id="MobiDB-lite"/>
    </source>
</evidence>
<dbReference type="Pfam" id="PF01476">
    <property type="entry name" value="LysM"/>
    <property type="match status" value="1"/>
</dbReference>
<feature type="region of interest" description="Disordered" evidence="1">
    <location>
        <begin position="41"/>
        <end position="69"/>
    </location>
</feature>
<organism evidence="4 5">
    <name type="scientific">Jatrophihabitans telluris</name>
    <dbReference type="NCBI Taxonomy" id="2038343"/>
    <lineage>
        <taxon>Bacteria</taxon>
        <taxon>Bacillati</taxon>
        <taxon>Actinomycetota</taxon>
        <taxon>Actinomycetes</taxon>
        <taxon>Jatrophihabitantales</taxon>
        <taxon>Jatrophihabitantaceae</taxon>
        <taxon>Jatrophihabitans</taxon>
    </lineage>
</organism>
<protein>
    <submittedName>
        <fullName evidence="4">LysM peptidoglycan-binding domain-containing protein</fullName>
    </submittedName>
</protein>
<reference evidence="4" key="1">
    <citation type="journal article" date="2018" name="Int. J. Syst. Evol. Microbiol.">
        <title>Jatrophihabitans telluris sp. nov., isolated from sediment soil of lava forest wetlands and the emended description of the genus Jatrophihabitans.</title>
        <authorList>
            <person name="Lee K.C."/>
            <person name="Suh M.K."/>
            <person name="Eom M.K."/>
            <person name="Kim K.K."/>
            <person name="Kim J.S."/>
            <person name="Kim D.S."/>
            <person name="Ko S.H."/>
            <person name="Shin Y.K."/>
            <person name="Lee J.S."/>
        </authorList>
    </citation>
    <scope>NUCLEOTIDE SEQUENCE</scope>
    <source>
        <strain evidence="4">N237</strain>
    </source>
</reference>
<dbReference type="Proteomes" id="UP001056336">
    <property type="component" value="Chromosome"/>
</dbReference>
<dbReference type="PROSITE" id="PS51782">
    <property type="entry name" value="LYSM"/>
    <property type="match status" value="1"/>
</dbReference>
<dbReference type="RefSeq" id="WP_249769100.1">
    <property type="nucleotide sequence ID" value="NZ_CP097332.1"/>
</dbReference>